<organism evidence="2 3">
    <name type="scientific">Nocardioides lianchengensis</name>
    <dbReference type="NCBI Taxonomy" id="1045774"/>
    <lineage>
        <taxon>Bacteria</taxon>
        <taxon>Bacillati</taxon>
        <taxon>Actinomycetota</taxon>
        <taxon>Actinomycetes</taxon>
        <taxon>Propionibacteriales</taxon>
        <taxon>Nocardioidaceae</taxon>
        <taxon>Nocardioides</taxon>
    </lineage>
</organism>
<reference evidence="2 3" key="1">
    <citation type="submission" date="2016-10" db="EMBL/GenBank/DDBJ databases">
        <authorList>
            <person name="de Groot N.N."/>
        </authorList>
    </citation>
    <scope>NUCLEOTIDE SEQUENCE [LARGE SCALE GENOMIC DNA]</scope>
    <source>
        <strain evidence="2 3">CGMCC 4.6858</strain>
    </source>
</reference>
<dbReference type="InterPro" id="IPR045632">
    <property type="entry name" value="DUF6314"/>
</dbReference>
<evidence type="ECO:0000313" key="3">
    <source>
        <dbReference type="Proteomes" id="UP000199034"/>
    </source>
</evidence>
<keyword evidence="3" id="KW-1185">Reference proteome</keyword>
<dbReference type="OrthoDB" id="3296280at2"/>
<evidence type="ECO:0000313" key="2">
    <source>
        <dbReference type="EMBL" id="SDD42952.1"/>
    </source>
</evidence>
<accession>A0A1G6UNN0</accession>
<name>A0A1G6UNN0_9ACTN</name>
<evidence type="ECO:0000259" key="1">
    <source>
        <dbReference type="Pfam" id="PF19834"/>
    </source>
</evidence>
<dbReference type="AlphaFoldDB" id="A0A1G6UNN0"/>
<proteinExistence type="predicted"/>
<dbReference type="RefSeq" id="WP_090857717.1">
    <property type="nucleotide sequence ID" value="NZ_FMZM01000008.1"/>
</dbReference>
<protein>
    <recommendedName>
        <fullName evidence="1">DUF6314 domain-containing protein</fullName>
    </recommendedName>
</protein>
<sequence length="151" mass="16798">MTAPTDLLGTWALAREVDDRLTGETRQVDGTATLELVADDHVRWREEGTMRWTDQAGADHEVPVTRTLDVRRGAAGEWVVHFADGRPFHPWSVGEQVDHPCAPDHYRGRIDIAPDRSGWTVTWHSSGPAKDYVLRTRHTALSAGRGPTPQA</sequence>
<dbReference type="Proteomes" id="UP000199034">
    <property type="component" value="Unassembled WGS sequence"/>
</dbReference>
<feature type="domain" description="DUF6314" evidence="1">
    <location>
        <begin position="7"/>
        <end position="139"/>
    </location>
</feature>
<dbReference type="STRING" id="1045774.SAMN05421872_10841"/>
<dbReference type="Pfam" id="PF19834">
    <property type="entry name" value="DUF6314"/>
    <property type="match status" value="1"/>
</dbReference>
<gene>
    <name evidence="2" type="ORF">SAMN05421872_10841</name>
</gene>
<dbReference type="EMBL" id="FMZM01000008">
    <property type="protein sequence ID" value="SDD42952.1"/>
    <property type="molecule type" value="Genomic_DNA"/>
</dbReference>